<feature type="compositionally biased region" description="Basic and acidic residues" evidence="1">
    <location>
        <begin position="87"/>
        <end position="132"/>
    </location>
</feature>
<feature type="compositionally biased region" description="Low complexity" evidence="1">
    <location>
        <begin position="135"/>
        <end position="145"/>
    </location>
</feature>
<protein>
    <submittedName>
        <fullName evidence="2">Uncharacterized protein</fullName>
    </submittedName>
</protein>
<feature type="compositionally biased region" description="Basic and acidic residues" evidence="1">
    <location>
        <begin position="26"/>
        <end position="61"/>
    </location>
</feature>
<feature type="region of interest" description="Disordered" evidence="1">
    <location>
        <begin position="1"/>
        <end position="145"/>
    </location>
</feature>
<accession>A0A1I3L0D2</accession>
<feature type="compositionally biased region" description="Basic residues" evidence="1">
    <location>
        <begin position="1"/>
        <end position="12"/>
    </location>
</feature>
<gene>
    <name evidence="2" type="ORF">SAMN05443661_105109</name>
</gene>
<evidence type="ECO:0000313" key="3">
    <source>
        <dbReference type="Proteomes" id="UP000182829"/>
    </source>
</evidence>
<organism evidence="2 3">
    <name type="scientific">Natronobacterium gregoryi</name>
    <dbReference type="NCBI Taxonomy" id="44930"/>
    <lineage>
        <taxon>Archaea</taxon>
        <taxon>Methanobacteriati</taxon>
        <taxon>Methanobacteriota</taxon>
        <taxon>Stenosarchaea group</taxon>
        <taxon>Halobacteria</taxon>
        <taxon>Halobacteriales</taxon>
        <taxon>Natrialbaceae</taxon>
        <taxon>Natronobacterium</taxon>
    </lineage>
</organism>
<dbReference type="AlphaFoldDB" id="A0A1I3L0D2"/>
<evidence type="ECO:0000256" key="1">
    <source>
        <dbReference type="SAM" id="MobiDB-lite"/>
    </source>
</evidence>
<evidence type="ECO:0000313" key="2">
    <source>
        <dbReference type="EMBL" id="SFI78156.1"/>
    </source>
</evidence>
<name>A0A1I3L0D2_9EURY</name>
<reference evidence="2 3" key="1">
    <citation type="submission" date="2016-10" db="EMBL/GenBank/DDBJ databases">
        <authorList>
            <person name="de Groot N.N."/>
        </authorList>
    </citation>
    <scope>NUCLEOTIDE SEQUENCE [LARGE SCALE GENOMIC DNA]</scope>
    <source>
        <strain evidence="2 3">SP2</strain>
    </source>
</reference>
<proteinExistence type="predicted"/>
<sequence length="145" mass="16858">MSRRDRRRSHRRAGTDRQQTVRVNHVHRDVDRDPSHEATDETESRVDRTRGLDSSNHRCTDETQNDDLPSVLADLSSPVADAGVVEKPNDWTQYDHTDDGPGRYPGPDDRLEGDRVEREPQQRETASDDGRPRWRPIWIPRLEDQ</sequence>
<dbReference type="EMBL" id="FORO01000005">
    <property type="protein sequence ID" value="SFI78156.1"/>
    <property type="molecule type" value="Genomic_DNA"/>
</dbReference>
<dbReference type="Proteomes" id="UP000182829">
    <property type="component" value="Unassembled WGS sequence"/>
</dbReference>